<evidence type="ECO:0000313" key="4">
    <source>
        <dbReference type="EMBL" id="EON73632.1"/>
    </source>
</evidence>
<keyword evidence="1" id="KW-0812">Transmembrane</keyword>
<dbReference type="HOGENOM" id="CLU_063861_0_0_9"/>
<dbReference type="Pfam" id="PF13786">
    <property type="entry name" value="DUF4179"/>
    <property type="match status" value="1"/>
</dbReference>
<dbReference type="InterPro" id="IPR040680">
    <property type="entry name" value="DUF5643"/>
</dbReference>
<organism evidence="4 5">
    <name type="scientific">Lysinibacillus sphaericus OT4b.31</name>
    <dbReference type="NCBI Taxonomy" id="1285586"/>
    <lineage>
        <taxon>Bacteria</taxon>
        <taxon>Bacillati</taxon>
        <taxon>Bacillota</taxon>
        <taxon>Bacilli</taxon>
        <taxon>Bacillales</taxon>
        <taxon>Bacillaceae</taxon>
        <taxon>Lysinibacillus</taxon>
    </lineage>
</organism>
<dbReference type="PATRIC" id="fig|1285586.5.peg.638"/>
<reference evidence="4 5" key="1">
    <citation type="submission" date="2013-04" db="EMBL/GenBank/DDBJ databases">
        <title>Draft genome of the heavy metal tolerant bacterium Lysinibacillus sphaericus strain OT4b.31.</title>
        <authorList>
            <person name="Pena-Montenegro T.D."/>
            <person name="Dussan J."/>
        </authorList>
    </citation>
    <scope>NUCLEOTIDE SEQUENCE [LARGE SCALE GENOMIC DNA]</scope>
    <source>
        <strain evidence="4 5">OT4b.31</strain>
    </source>
</reference>
<name>R7ZHN9_LYSSH</name>
<evidence type="ECO:0000256" key="1">
    <source>
        <dbReference type="SAM" id="Phobius"/>
    </source>
</evidence>
<dbReference type="Gene3D" id="2.60.40.1640">
    <property type="entry name" value="Conserved domain protein"/>
    <property type="match status" value="1"/>
</dbReference>
<dbReference type="Gene3D" id="2.60.40.1630">
    <property type="entry name" value="bacillus anthracis domain"/>
    <property type="match status" value="1"/>
</dbReference>
<proteinExistence type="predicted"/>
<evidence type="ECO:0000259" key="3">
    <source>
        <dbReference type="Pfam" id="PF18705"/>
    </source>
</evidence>
<dbReference type="eggNOG" id="ENOG502ZBHP">
    <property type="taxonomic scope" value="Bacteria"/>
</dbReference>
<feature type="domain" description="DUF5643" evidence="3">
    <location>
        <begin position="228"/>
        <end position="333"/>
    </location>
</feature>
<comment type="caution">
    <text evidence="4">The sequence shown here is derived from an EMBL/GenBank/DDBJ whole genome shotgun (WGS) entry which is preliminary data.</text>
</comment>
<dbReference type="RefSeq" id="WP_010857601.1">
    <property type="nucleotide sequence ID" value="NZ_KB933398.1"/>
</dbReference>
<protein>
    <recommendedName>
        <fullName evidence="6">DUF4179 domain-containing protein</fullName>
    </recommendedName>
</protein>
<accession>R7ZHN9</accession>
<dbReference type="EMBL" id="AQPX01000008">
    <property type="protein sequence ID" value="EON73632.1"/>
    <property type="molecule type" value="Genomic_DNA"/>
</dbReference>
<sequence>MTTKNHKDWLDLDVDSIEPMELSPTQKVQLKQIILNNNTKKRTAKWLRNLAAAAIIGVSAVTTINFTFPTLATQIPFMKNIVSYFDNNHTMFENFENYATEIGQVQTSNGISMMIESAVYDGTSVTISYALETEIDLGPNPRFSMHGLDIKNSKGIGAHGTIQKVSDTNYVGLEKITPHFDKEVPDEIEILWRPQVFTDRSKKGDVTEVKGDWAFQFKVPKLVEDLQLVNETVTNHGVTARFTALAKNDLSTVIHYEHNVEPEIVKKWPYIDIQFEEIRDNLGNIYIVDSNGSQSSDYGIYTKSSGTVQAIDPAATSITIVPEIYFSLGSGKGLEGKKMDPVTIHLQ</sequence>
<evidence type="ECO:0000259" key="2">
    <source>
        <dbReference type="Pfam" id="PF13786"/>
    </source>
</evidence>
<evidence type="ECO:0008006" key="6">
    <source>
        <dbReference type="Google" id="ProtNLM"/>
    </source>
</evidence>
<keyword evidence="1" id="KW-1133">Transmembrane helix</keyword>
<evidence type="ECO:0000313" key="5">
    <source>
        <dbReference type="Proteomes" id="UP000013911"/>
    </source>
</evidence>
<keyword evidence="1" id="KW-0472">Membrane</keyword>
<dbReference type="OrthoDB" id="2541898at2"/>
<feature type="transmembrane region" description="Helical" evidence="1">
    <location>
        <begin position="50"/>
        <end position="68"/>
    </location>
</feature>
<dbReference type="AlphaFoldDB" id="R7ZHN9"/>
<dbReference type="InterPro" id="IPR025436">
    <property type="entry name" value="DUF4179"/>
</dbReference>
<feature type="domain" description="DUF4179" evidence="2">
    <location>
        <begin position="45"/>
        <end position="132"/>
    </location>
</feature>
<gene>
    <name evidence="4" type="ORF">H131_03184</name>
</gene>
<dbReference type="Proteomes" id="UP000013911">
    <property type="component" value="Unassembled WGS sequence"/>
</dbReference>
<dbReference type="Pfam" id="PF18705">
    <property type="entry name" value="DUF5643"/>
    <property type="match status" value="1"/>
</dbReference>